<gene>
    <name evidence="1" type="ORF">Tco_1083106</name>
</gene>
<keyword evidence="2" id="KW-1185">Reference proteome</keyword>
<organism evidence="1 2">
    <name type="scientific">Tanacetum coccineum</name>
    <dbReference type="NCBI Taxonomy" id="301880"/>
    <lineage>
        <taxon>Eukaryota</taxon>
        <taxon>Viridiplantae</taxon>
        <taxon>Streptophyta</taxon>
        <taxon>Embryophyta</taxon>
        <taxon>Tracheophyta</taxon>
        <taxon>Spermatophyta</taxon>
        <taxon>Magnoliopsida</taxon>
        <taxon>eudicotyledons</taxon>
        <taxon>Gunneridae</taxon>
        <taxon>Pentapetalae</taxon>
        <taxon>asterids</taxon>
        <taxon>campanulids</taxon>
        <taxon>Asterales</taxon>
        <taxon>Asteraceae</taxon>
        <taxon>Asteroideae</taxon>
        <taxon>Anthemideae</taxon>
        <taxon>Anthemidinae</taxon>
        <taxon>Tanacetum</taxon>
    </lineage>
</organism>
<reference evidence="1" key="1">
    <citation type="journal article" date="2022" name="Int. J. Mol. Sci.">
        <title>Draft Genome of Tanacetum Coccineum: Genomic Comparison of Closely Related Tanacetum-Family Plants.</title>
        <authorList>
            <person name="Yamashiro T."/>
            <person name="Shiraishi A."/>
            <person name="Nakayama K."/>
            <person name="Satake H."/>
        </authorList>
    </citation>
    <scope>NUCLEOTIDE SEQUENCE</scope>
</reference>
<reference evidence="1" key="2">
    <citation type="submission" date="2022-01" db="EMBL/GenBank/DDBJ databases">
        <authorList>
            <person name="Yamashiro T."/>
            <person name="Shiraishi A."/>
            <person name="Satake H."/>
            <person name="Nakayama K."/>
        </authorList>
    </citation>
    <scope>NUCLEOTIDE SEQUENCE</scope>
</reference>
<dbReference type="Proteomes" id="UP001151760">
    <property type="component" value="Unassembled WGS sequence"/>
</dbReference>
<evidence type="ECO:0000313" key="1">
    <source>
        <dbReference type="EMBL" id="GJT94261.1"/>
    </source>
</evidence>
<dbReference type="EMBL" id="BQNB010020279">
    <property type="protein sequence ID" value="GJT94261.1"/>
    <property type="molecule type" value="Genomic_DNA"/>
</dbReference>
<proteinExistence type="predicted"/>
<comment type="caution">
    <text evidence="1">The sequence shown here is derived from an EMBL/GenBank/DDBJ whole genome shotgun (WGS) entry which is preliminary data.</text>
</comment>
<name>A0ABQ5I2A1_9ASTR</name>
<accession>A0ABQ5I2A1</accession>
<evidence type="ECO:0000313" key="2">
    <source>
        <dbReference type="Proteomes" id="UP001151760"/>
    </source>
</evidence>
<sequence>MKNVNPFVPILPNELRARISQELNDLRAISATIASPLENIDHTHIIIPPPVPFEQLVNDFMNPHDVSEMDDLESDNESVDTPLVYPFIDLDEELDDGEVLNELNEYGNAGSFYRNRIINIIDEDDLAFPYMIGFRKLVAYFDPFLH</sequence>
<protein>
    <submittedName>
        <fullName evidence="1">Uncharacterized protein</fullName>
    </submittedName>
</protein>